<dbReference type="InterPro" id="IPR014721">
    <property type="entry name" value="Ribsml_uS5_D2-typ_fold_subgr"/>
</dbReference>
<feature type="binding site" evidence="9">
    <location>
        <begin position="125"/>
        <end position="135"/>
    </location>
    <ligand>
        <name>ATP</name>
        <dbReference type="ChEBI" id="CHEBI:30616"/>
    </ligand>
</feature>
<dbReference type="GO" id="GO:0005524">
    <property type="term" value="F:ATP binding"/>
    <property type="evidence" value="ECO:0007669"/>
    <property type="project" value="UniProtKB-UniRule"/>
</dbReference>
<evidence type="ECO:0000259" key="10">
    <source>
        <dbReference type="Pfam" id="PF00288"/>
    </source>
</evidence>
<evidence type="ECO:0000256" key="7">
    <source>
        <dbReference type="ARBA" id="ARBA00022840"/>
    </source>
</evidence>
<sequence length="323" mass="33383">MVGADRTGTSCVRVRVPSKVNLFLSVRGRRPDGYHELVTVMQTVSIHDTVSARLDGSASAAHPAARRFMDLAFTQEAGPEVPPGGDNLAVRAARQLMGLVGVGTAQRDGEAMVPVTRLHLTKRIPVAAGMAGGSADAAAALLALNELWGTELDRNELRDVAAELGADVPFCVTGGTALATGTGTAIAQVLCRGRYHWVVGISEQPLSTPAVYRAFDEVGTPGEAEPDAVLQALRTGDAEALGAALHNDLEVAAFSLRPELRDARDAFLDAGALGAVVSGSGPTVVALAASAQHAVEVRERMQGVFDRSEVALSPAGGPELALG</sequence>
<dbReference type="InterPro" id="IPR004424">
    <property type="entry name" value="IspE"/>
</dbReference>
<organism evidence="12 13">
    <name type="scientific">Egicoccus halophilus</name>
    <dbReference type="NCBI Taxonomy" id="1670830"/>
    <lineage>
        <taxon>Bacteria</taxon>
        <taxon>Bacillati</taxon>
        <taxon>Actinomycetota</taxon>
        <taxon>Nitriliruptoria</taxon>
        <taxon>Egicoccales</taxon>
        <taxon>Egicoccaceae</taxon>
        <taxon>Egicoccus</taxon>
    </lineage>
</organism>
<evidence type="ECO:0000256" key="4">
    <source>
        <dbReference type="ARBA" id="ARBA00022679"/>
    </source>
</evidence>
<accession>A0A8J3A5P3</accession>
<evidence type="ECO:0000256" key="6">
    <source>
        <dbReference type="ARBA" id="ARBA00022777"/>
    </source>
</evidence>
<dbReference type="SUPFAM" id="SSF54211">
    <property type="entry name" value="Ribosomal protein S5 domain 2-like"/>
    <property type="match status" value="1"/>
</dbReference>
<dbReference type="Pfam" id="PF08544">
    <property type="entry name" value="GHMP_kinases_C"/>
    <property type="match status" value="1"/>
</dbReference>
<dbReference type="InterPro" id="IPR013750">
    <property type="entry name" value="GHMP_kinase_C_dom"/>
</dbReference>
<feature type="active site" evidence="9">
    <location>
        <position position="167"/>
    </location>
</feature>
<reference evidence="12" key="1">
    <citation type="journal article" date="2014" name="Int. J. Syst. Evol. Microbiol.">
        <title>Complete genome sequence of Corynebacterium casei LMG S-19264T (=DSM 44701T), isolated from a smear-ripened cheese.</title>
        <authorList>
            <consortium name="US DOE Joint Genome Institute (JGI-PGF)"/>
            <person name="Walter F."/>
            <person name="Albersmeier A."/>
            <person name="Kalinowski J."/>
            <person name="Ruckert C."/>
        </authorList>
    </citation>
    <scope>NUCLEOTIDE SEQUENCE</scope>
    <source>
        <strain evidence="12">CGMCC 1.14988</strain>
    </source>
</reference>
<keyword evidence="6 9" id="KW-0418">Kinase</keyword>
<comment type="caution">
    <text evidence="12">The sequence shown here is derived from an EMBL/GenBank/DDBJ whole genome shotgun (WGS) entry which is preliminary data.</text>
</comment>
<name>A0A8J3A5P3_9ACTN</name>
<evidence type="ECO:0000313" key="13">
    <source>
        <dbReference type="Proteomes" id="UP000650511"/>
    </source>
</evidence>
<dbReference type="OrthoDB" id="3173073at2"/>
<dbReference type="Pfam" id="PF00288">
    <property type="entry name" value="GHMP_kinases_N"/>
    <property type="match status" value="1"/>
</dbReference>
<comment type="catalytic activity">
    <reaction evidence="9">
        <text>4-CDP-2-C-methyl-D-erythritol + ATP = 4-CDP-2-C-methyl-D-erythritol 2-phosphate + ADP + H(+)</text>
        <dbReference type="Rhea" id="RHEA:18437"/>
        <dbReference type="ChEBI" id="CHEBI:15378"/>
        <dbReference type="ChEBI" id="CHEBI:30616"/>
        <dbReference type="ChEBI" id="CHEBI:57823"/>
        <dbReference type="ChEBI" id="CHEBI:57919"/>
        <dbReference type="ChEBI" id="CHEBI:456216"/>
        <dbReference type="EC" id="2.7.1.148"/>
    </reaction>
</comment>
<evidence type="ECO:0000256" key="8">
    <source>
        <dbReference type="ARBA" id="ARBA00032554"/>
    </source>
</evidence>
<dbReference type="HAMAP" id="MF_00061">
    <property type="entry name" value="IspE"/>
    <property type="match status" value="1"/>
</dbReference>
<evidence type="ECO:0000256" key="9">
    <source>
        <dbReference type="HAMAP-Rule" id="MF_00061"/>
    </source>
</evidence>
<dbReference type="EC" id="2.7.1.148" evidence="2 9"/>
<dbReference type="EMBL" id="BMHA01000002">
    <property type="protein sequence ID" value="GGI03701.1"/>
    <property type="molecule type" value="Genomic_DNA"/>
</dbReference>
<dbReference type="InterPro" id="IPR020568">
    <property type="entry name" value="Ribosomal_Su5_D2-typ_SF"/>
</dbReference>
<comment type="function">
    <text evidence="9">Catalyzes the phosphorylation of the position 2 hydroxy group of 4-diphosphocytidyl-2C-methyl-D-erythritol.</text>
</comment>
<dbReference type="Gene3D" id="3.30.230.10">
    <property type="match status" value="1"/>
</dbReference>
<evidence type="ECO:0000256" key="3">
    <source>
        <dbReference type="ARBA" id="ARBA00017473"/>
    </source>
</evidence>
<dbReference type="PANTHER" id="PTHR43527">
    <property type="entry name" value="4-DIPHOSPHOCYTIDYL-2-C-METHYL-D-ERYTHRITOL KINASE, CHLOROPLASTIC"/>
    <property type="match status" value="1"/>
</dbReference>
<keyword evidence="7 9" id="KW-0067">ATP-binding</keyword>
<dbReference type="GO" id="GO:0019288">
    <property type="term" value="P:isopentenyl diphosphate biosynthetic process, methylerythritol 4-phosphate pathway"/>
    <property type="evidence" value="ECO:0007669"/>
    <property type="project" value="UniProtKB-UniRule"/>
</dbReference>
<dbReference type="GO" id="GO:0050515">
    <property type="term" value="F:4-(cytidine 5'-diphospho)-2-C-methyl-D-erythritol kinase activity"/>
    <property type="evidence" value="ECO:0007669"/>
    <property type="project" value="UniProtKB-UniRule"/>
</dbReference>
<dbReference type="GO" id="GO:0016114">
    <property type="term" value="P:terpenoid biosynthetic process"/>
    <property type="evidence" value="ECO:0007669"/>
    <property type="project" value="UniProtKB-UniRule"/>
</dbReference>
<dbReference type="Proteomes" id="UP000650511">
    <property type="component" value="Unassembled WGS sequence"/>
</dbReference>
<proteinExistence type="inferred from homology"/>
<dbReference type="PIRSF" id="PIRSF010376">
    <property type="entry name" value="IspE"/>
    <property type="match status" value="1"/>
</dbReference>
<dbReference type="NCBIfam" id="NF002870">
    <property type="entry name" value="PRK03188.1"/>
    <property type="match status" value="1"/>
</dbReference>
<dbReference type="InterPro" id="IPR036554">
    <property type="entry name" value="GHMP_kinase_C_sf"/>
</dbReference>
<evidence type="ECO:0000256" key="5">
    <source>
        <dbReference type="ARBA" id="ARBA00022741"/>
    </source>
</evidence>
<feature type="active site" evidence="9">
    <location>
        <position position="19"/>
    </location>
</feature>
<comment type="pathway">
    <text evidence="9">Isoprenoid biosynthesis; isopentenyl diphosphate biosynthesis via DXP pathway; isopentenyl diphosphate from 1-deoxy-D-xylulose 5-phosphate: step 3/6.</text>
</comment>
<evidence type="ECO:0000313" key="12">
    <source>
        <dbReference type="EMBL" id="GGI03701.1"/>
    </source>
</evidence>
<comment type="similarity">
    <text evidence="1 9">Belongs to the GHMP kinase family. IspE subfamily.</text>
</comment>
<dbReference type="PRINTS" id="PR00958">
    <property type="entry name" value="HOMSERKINASE"/>
</dbReference>
<keyword evidence="4 9" id="KW-0808">Transferase</keyword>
<keyword evidence="9" id="KW-0414">Isoprene biosynthesis</keyword>
<evidence type="ECO:0000256" key="1">
    <source>
        <dbReference type="ARBA" id="ARBA00009684"/>
    </source>
</evidence>
<dbReference type="InterPro" id="IPR006204">
    <property type="entry name" value="GHMP_kinase_N_dom"/>
</dbReference>
<evidence type="ECO:0000259" key="11">
    <source>
        <dbReference type="Pfam" id="PF08544"/>
    </source>
</evidence>
<dbReference type="UniPathway" id="UPA00056">
    <property type="reaction ID" value="UER00094"/>
</dbReference>
<dbReference type="NCBIfam" id="TIGR00154">
    <property type="entry name" value="ispE"/>
    <property type="match status" value="1"/>
</dbReference>
<dbReference type="PANTHER" id="PTHR43527:SF2">
    <property type="entry name" value="4-DIPHOSPHOCYTIDYL-2-C-METHYL-D-ERYTHRITOL KINASE, CHLOROPLASTIC"/>
    <property type="match status" value="1"/>
</dbReference>
<dbReference type="Gene3D" id="3.30.70.890">
    <property type="entry name" value="GHMP kinase, C-terminal domain"/>
    <property type="match status" value="1"/>
</dbReference>
<protein>
    <recommendedName>
        <fullName evidence="3 9">4-diphosphocytidyl-2-C-methyl-D-erythritol kinase</fullName>
        <shortName evidence="9">CMK</shortName>
        <ecNumber evidence="2 9">2.7.1.148</ecNumber>
    </recommendedName>
    <alternativeName>
        <fullName evidence="8 9">4-(cytidine-5'-diphospho)-2-C-methyl-D-erythritol kinase</fullName>
    </alternativeName>
</protein>
<reference evidence="12" key="2">
    <citation type="submission" date="2020-09" db="EMBL/GenBank/DDBJ databases">
        <authorList>
            <person name="Sun Q."/>
            <person name="Zhou Y."/>
        </authorList>
    </citation>
    <scope>NUCLEOTIDE SEQUENCE</scope>
    <source>
        <strain evidence="12">CGMCC 1.14988</strain>
    </source>
</reference>
<dbReference type="AlphaFoldDB" id="A0A8J3A5P3"/>
<evidence type="ECO:0000256" key="2">
    <source>
        <dbReference type="ARBA" id="ARBA00012052"/>
    </source>
</evidence>
<keyword evidence="5 9" id="KW-0547">Nucleotide-binding</keyword>
<feature type="domain" description="GHMP kinase N-terminal" evidence="10">
    <location>
        <begin position="88"/>
        <end position="175"/>
    </location>
</feature>
<keyword evidence="13" id="KW-1185">Reference proteome</keyword>
<feature type="domain" description="GHMP kinase C-terminal" evidence="11">
    <location>
        <begin position="230"/>
        <end position="305"/>
    </location>
</feature>
<dbReference type="SUPFAM" id="SSF55060">
    <property type="entry name" value="GHMP Kinase, C-terminal domain"/>
    <property type="match status" value="1"/>
</dbReference>
<gene>
    <name evidence="9 12" type="primary">ispE</name>
    <name evidence="12" type="ORF">GCM10011354_05350</name>
</gene>